<reference evidence="2" key="1">
    <citation type="submission" date="2018-01" db="EMBL/GenBank/DDBJ databases">
        <authorList>
            <person name="Peeters C."/>
        </authorList>
    </citation>
    <scope>NUCLEOTIDE SEQUENCE [LARGE SCALE GENOMIC DNA]</scope>
</reference>
<keyword evidence="1" id="KW-0723">Serine/threonine-protein kinase</keyword>
<protein>
    <submittedName>
        <fullName evidence="1">Serine/threonine protein kinase</fullName>
    </submittedName>
</protein>
<dbReference type="Pfam" id="PF10616">
    <property type="entry name" value="DUF2471"/>
    <property type="match status" value="1"/>
</dbReference>
<dbReference type="InterPro" id="IPR018894">
    <property type="entry name" value="DUF2471"/>
</dbReference>
<dbReference type="EMBL" id="OGTP01000011">
    <property type="protein sequence ID" value="SPB16263.1"/>
    <property type="molecule type" value="Genomic_DNA"/>
</dbReference>
<accession>A0A2U3I812</accession>
<name>A0A2U3I812_9BURK</name>
<dbReference type="OrthoDB" id="8942482at2"/>
<keyword evidence="1" id="KW-0808">Transferase</keyword>
<keyword evidence="2" id="KW-1185">Reference proteome</keyword>
<proteinExistence type="predicted"/>
<gene>
    <name evidence="1" type="ORF">NOV72_03463</name>
</gene>
<dbReference type="Proteomes" id="UP000238169">
    <property type="component" value="Unassembled WGS sequence"/>
</dbReference>
<evidence type="ECO:0000313" key="1">
    <source>
        <dbReference type="EMBL" id="SPB16263.1"/>
    </source>
</evidence>
<dbReference type="GO" id="GO:0004674">
    <property type="term" value="F:protein serine/threonine kinase activity"/>
    <property type="evidence" value="ECO:0007669"/>
    <property type="project" value="UniProtKB-KW"/>
</dbReference>
<dbReference type="AlphaFoldDB" id="A0A2U3I812"/>
<organism evidence="1 2">
    <name type="scientific">Caballeronia novacaledonica</name>
    <dbReference type="NCBI Taxonomy" id="1544861"/>
    <lineage>
        <taxon>Bacteria</taxon>
        <taxon>Pseudomonadati</taxon>
        <taxon>Pseudomonadota</taxon>
        <taxon>Betaproteobacteria</taxon>
        <taxon>Burkholderiales</taxon>
        <taxon>Burkholderiaceae</taxon>
        <taxon>Caballeronia</taxon>
    </lineage>
</organism>
<keyword evidence="1" id="KW-0418">Kinase</keyword>
<dbReference type="RefSeq" id="WP_106855859.1">
    <property type="nucleotide sequence ID" value="NZ_OGTP01000011.1"/>
</dbReference>
<sequence>MDSNGENLSRRQFARAVRDLERITRQIAGRYIDKGVPLTWRLLHAIEAEAVADLGFAGRHEAALRELFARPDDFHFPETDDVVDVASSDALPAVFGFAVDAYERAARQRQAQAVIAAH</sequence>
<evidence type="ECO:0000313" key="2">
    <source>
        <dbReference type="Proteomes" id="UP000238169"/>
    </source>
</evidence>